<dbReference type="Gene3D" id="3.30.530.20">
    <property type="match status" value="1"/>
</dbReference>
<dbReference type="EMBL" id="QBML01000003">
    <property type="protein sequence ID" value="PZO44226.1"/>
    <property type="molecule type" value="Genomic_DNA"/>
</dbReference>
<protein>
    <submittedName>
        <fullName evidence="1">Polyketide cyclase/dehydrase and lipid transport</fullName>
    </submittedName>
</protein>
<dbReference type="AlphaFoldDB" id="A0A2W4WHA3"/>
<dbReference type="InterPro" id="IPR019587">
    <property type="entry name" value="Polyketide_cyclase/dehydratase"/>
</dbReference>
<dbReference type="SUPFAM" id="SSF55961">
    <property type="entry name" value="Bet v1-like"/>
    <property type="match status" value="1"/>
</dbReference>
<gene>
    <name evidence="1" type="ORF">DCF19_03225</name>
</gene>
<evidence type="ECO:0000313" key="2">
    <source>
        <dbReference type="Proteomes" id="UP000249467"/>
    </source>
</evidence>
<sequence length="152" mass="17126">MEINSQAPAIARHEITINASSEKVWEVLTNINDWTAWHPNISESKLEGLLQSGTTFRWKSGGMAILSTLQEVEPQRRLSWTGKAIGTKAIHVWILEPCENGMLVRTEESFEGWLVSLLRGMMQGMLDTSLQAWLVLLKQKAEAKSYSDARLT</sequence>
<reference evidence="1 2" key="1">
    <citation type="submission" date="2018-04" db="EMBL/GenBank/DDBJ databases">
        <authorList>
            <person name="Go L.Y."/>
            <person name="Mitchell J.A."/>
        </authorList>
    </citation>
    <scope>NUCLEOTIDE SEQUENCE [LARGE SCALE GENOMIC DNA]</scope>
    <source>
        <strain evidence="1">ULC066bin1</strain>
    </source>
</reference>
<organism evidence="1 2">
    <name type="scientific">Pseudanabaena frigida</name>
    <dbReference type="NCBI Taxonomy" id="945775"/>
    <lineage>
        <taxon>Bacteria</taxon>
        <taxon>Bacillati</taxon>
        <taxon>Cyanobacteriota</taxon>
        <taxon>Cyanophyceae</taxon>
        <taxon>Pseudanabaenales</taxon>
        <taxon>Pseudanabaenaceae</taxon>
        <taxon>Pseudanabaena</taxon>
    </lineage>
</organism>
<dbReference type="InterPro" id="IPR023393">
    <property type="entry name" value="START-like_dom_sf"/>
</dbReference>
<dbReference type="CDD" id="cd07822">
    <property type="entry name" value="SRPBCC_4"/>
    <property type="match status" value="1"/>
</dbReference>
<proteinExistence type="predicted"/>
<reference evidence="1 2" key="2">
    <citation type="submission" date="2018-06" db="EMBL/GenBank/DDBJ databases">
        <title>Metagenomic assembly of (sub)arctic Cyanobacteria and their associated microbiome from non-axenic cultures.</title>
        <authorList>
            <person name="Baurain D."/>
        </authorList>
    </citation>
    <scope>NUCLEOTIDE SEQUENCE [LARGE SCALE GENOMIC DNA]</scope>
    <source>
        <strain evidence="1">ULC066bin1</strain>
    </source>
</reference>
<name>A0A2W4WHA3_9CYAN</name>
<dbReference type="Pfam" id="PF10604">
    <property type="entry name" value="Polyketide_cyc2"/>
    <property type="match status" value="1"/>
</dbReference>
<comment type="caution">
    <text evidence="1">The sequence shown here is derived from an EMBL/GenBank/DDBJ whole genome shotgun (WGS) entry which is preliminary data.</text>
</comment>
<evidence type="ECO:0000313" key="1">
    <source>
        <dbReference type="EMBL" id="PZO44226.1"/>
    </source>
</evidence>
<accession>A0A2W4WHA3</accession>
<dbReference type="Proteomes" id="UP000249467">
    <property type="component" value="Unassembled WGS sequence"/>
</dbReference>